<comment type="caution">
    <text evidence="1">The sequence shown here is derived from an EMBL/GenBank/DDBJ whole genome shotgun (WGS) entry which is preliminary data.</text>
</comment>
<proteinExistence type="predicted"/>
<dbReference type="EMBL" id="MU117974">
    <property type="protein sequence ID" value="KAF9651571.1"/>
    <property type="molecule type" value="Genomic_DNA"/>
</dbReference>
<reference evidence="1" key="2">
    <citation type="journal article" date="2020" name="Nat. Commun.">
        <title>Large-scale genome sequencing of mycorrhizal fungi provides insights into the early evolution of symbiotic traits.</title>
        <authorList>
            <person name="Miyauchi S."/>
            <person name="Kiss E."/>
            <person name="Kuo A."/>
            <person name="Drula E."/>
            <person name="Kohler A."/>
            <person name="Sanchez-Garcia M."/>
            <person name="Morin E."/>
            <person name="Andreopoulos B."/>
            <person name="Barry K.W."/>
            <person name="Bonito G."/>
            <person name="Buee M."/>
            <person name="Carver A."/>
            <person name="Chen C."/>
            <person name="Cichocki N."/>
            <person name="Clum A."/>
            <person name="Culley D."/>
            <person name="Crous P.W."/>
            <person name="Fauchery L."/>
            <person name="Girlanda M."/>
            <person name="Hayes R.D."/>
            <person name="Keri Z."/>
            <person name="LaButti K."/>
            <person name="Lipzen A."/>
            <person name="Lombard V."/>
            <person name="Magnuson J."/>
            <person name="Maillard F."/>
            <person name="Murat C."/>
            <person name="Nolan M."/>
            <person name="Ohm R.A."/>
            <person name="Pangilinan J."/>
            <person name="Pereira M.F."/>
            <person name="Perotto S."/>
            <person name="Peter M."/>
            <person name="Pfister S."/>
            <person name="Riley R."/>
            <person name="Sitrit Y."/>
            <person name="Stielow J.B."/>
            <person name="Szollosi G."/>
            <person name="Zifcakova L."/>
            <person name="Stursova M."/>
            <person name="Spatafora J.W."/>
            <person name="Tedersoo L."/>
            <person name="Vaario L.M."/>
            <person name="Yamada A."/>
            <person name="Yan M."/>
            <person name="Wang P."/>
            <person name="Xu J."/>
            <person name="Bruns T."/>
            <person name="Baldrian P."/>
            <person name="Vilgalys R."/>
            <person name="Dunand C."/>
            <person name="Henrissat B."/>
            <person name="Grigoriev I.V."/>
            <person name="Hibbett D."/>
            <person name="Nagy L.G."/>
            <person name="Martin F.M."/>
        </authorList>
    </citation>
    <scope>NUCLEOTIDE SEQUENCE</scope>
    <source>
        <strain evidence="1">P2</strain>
    </source>
</reference>
<name>A0ACB6ZR05_THEGA</name>
<protein>
    <submittedName>
        <fullName evidence="1">Uncharacterized protein</fullName>
    </submittedName>
</protein>
<feature type="non-terminal residue" evidence="1">
    <location>
        <position position="1"/>
    </location>
</feature>
<accession>A0ACB6ZR05</accession>
<evidence type="ECO:0000313" key="2">
    <source>
        <dbReference type="Proteomes" id="UP000886501"/>
    </source>
</evidence>
<reference evidence="1" key="1">
    <citation type="submission" date="2019-10" db="EMBL/GenBank/DDBJ databases">
        <authorList>
            <consortium name="DOE Joint Genome Institute"/>
            <person name="Kuo A."/>
            <person name="Miyauchi S."/>
            <person name="Kiss E."/>
            <person name="Drula E."/>
            <person name="Kohler A."/>
            <person name="Sanchez-Garcia M."/>
            <person name="Andreopoulos B."/>
            <person name="Barry K.W."/>
            <person name="Bonito G."/>
            <person name="Buee M."/>
            <person name="Carver A."/>
            <person name="Chen C."/>
            <person name="Cichocki N."/>
            <person name="Clum A."/>
            <person name="Culley D."/>
            <person name="Crous P.W."/>
            <person name="Fauchery L."/>
            <person name="Girlanda M."/>
            <person name="Hayes R."/>
            <person name="Keri Z."/>
            <person name="Labutti K."/>
            <person name="Lipzen A."/>
            <person name="Lombard V."/>
            <person name="Magnuson J."/>
            <person name="Maillard F."/>
            <person name="Morin E."/>
            <person name="Murat C."/>
            <person name="Nolan M."/>
            <person name="Ohm R."/>
            <person name="Pangilinan J."/>
            <person name="Pereira M."/>
            <person name="Perotto S."/>
            <person name="Peter M."/>
            <person name="Riley R."/>
            <person name="Sitrit Y."/>
            <person name="Stielow B."/>
            <person name="Szollosi G."/>
            <person name="Zifcakova L."/>
            <person name="Stursova M."/>
            <person name="Spatafora J.W."/>
            <person name="Tedersoo L."/>
            <person name="Vaario L.-M."/>
            <person name="Yamada A."/>
            <person name="Yan M."/>
            <person name="Wang P."/>
            <person name="Xu J."/>
            <person name="Bruns T."/>
            <person name="Baldrian P."/>
            <person name="Vilgalys R."/>
            <person name="Henrissat B."/>
            <person name="Grigoriev I.V."/>
            <person name="Hibbett D."/>
            <person name="Nagy L.G."/>
            <person name="Martin F.M."/>
        </authorList>
    </citation>
    <scope>NUCLEOTIDE SEQUENCE</scope>
    <source>
        <strain evidence="1">P2</strain>
    </source>
</reference>
<evidence type="ECO:0000313" key="1">
    <source>
        <dbReference type="EMBL" id="KAF9651571.1"/>
    </source>
</evidence>
<keyword evidence="2" id="KW-1185">Reference proteome</keyword>
<sequence>GNAAFKAGDFPASIGHYTSAILADPSNPTLYLNRAAAYLKLGKYQDAERDSSSTLKIQKDNVKALFRRGQARMHLENLEGSQNDLRHAIELEPDNPSIREELQRVQKLALEHLKRPKPTRSALPLSKPQTRRVPIEIIDTAPATSVQDDLLTPVSSRPLNRPVAATSLVDAAPISGTQALENKRPEQKPPQNPFHETKQTRNAKYGGGIFRFSGSHTIFRSETSSIPRPKPQAGRLPRPAMNLAAFTRSWNTLTTDKHKWTLLQQIPPVSVSRFFGSSLEADILSSILGVLLTVLSAGKSEQSLVKEYMVYLPQVPRFFLIYTFLRGGDKDRVKEIWASLDGAGVTSDDDKDIKKLWDV</sequence>
<dbReference type="Proteomes" id="UP000886501">
    <property type="component" value="Unassembled WGS sequence"/>
</dbReference>
<organism evidence="1 2">
    <name type="scientific">Thelephora ganbajun</name>
    <name type="common">Ganba fungus</name>
    <dbReference type="NCBI Taxonomy" id="370292"/>
    <lineage>
        <taxon>Eukaryota</taxon>
        <taxon>Fungi</taxon>
        <taxon>Dikarya</taxon>
        <taxon>Basidiomycota</taxon>
        <taxon>Agaricomycotina</taxon>
        <taxon>Agaricomycetes</taxon>
        <taxon>Thelephorales</taxon>
        <taxon>Thelephoraceae</taxon>
        <taxon>Thelephora</taxon>
    </lineage>
</organism>
<gene>
    <name evidence="1" type="ORF">BDM02DRAFT_3090710</name>
</gene>